<feature type="transmembrane region" description="Helical" evidence="3">
    <location>
        <begin position="350"/>
        <end position="379"/>
    </location>
</feature>
<name>A0ABT1NKJ3_9FIRM</name>
<comment type="similarity">
    <text evidence="1">Belongs to the GerABKA family.</text>
</comment>
<protein>
    <submittedName>
        <fullName evidence="4">Spore germination protein</fullName>
    </submittedName>
</protein>
<organism evidence="4 5">
    <name type="scientific">Lutispora saccharofermentans</name>
    <dbReference type="NCBI Taxonomy" id="3024236"/>
    <lineage>
        <taxon>Bacteria</taxon>
        <taxon>Bacillati</taxon>
        <taxon>Bacillota</taxon>
        <taxon>Clostridia</taxon>
        <taxon>Lutisporales</taxon>
        <taxon>Lutisporaceae</taxon>
        <taxon>Lutispora</taxon>
    </lineage>
</organism>
<dbReference type="InterPro" id="IPR004995">
    <property type="entry name" value="Spore_Ger"/>
</dbReference>
<dbReference type="PIRSF" id="PIRSF005690">
    <property type="entry name" value="GerBA"/>
    <property type="match status" value="1"/>
</dbReference>
<dbReference type="Pfam" id="PF03323">
    <property type="entry name" value="GerA"/>
    <property type="match status" value="1"/>
</dbReference>
<dbReference type="InterPro" id="IPR050768">
    <property type="entry name" value="UPF0353/GerABKA_families"/>
</dbReference>
<feature type="transmembrane region" description="Helical" evidence="3">
    <location>
        <begin position="399"/>
        <end position="423"/>
    </location>
</feature>
<gene>
    <name evidence="4" type="ORF">LJD61_19880</name>
</gene>
<accession>A0ABT1NKJ3</accession>
<proteinExistence type="inferred from homology"/>
<keyword evidence="3" id="KW-1133">Transmembrane helix</keyword>
<comment type="caution">
    <text evidence="4">The sequence shown here is derived from an EMBL/GenBank/DDBJ whole genome shotgun (WGS) entry which is preliminary data.</text>
</comment>
<evidence type="ECO:0000256" key="2">
    <source>
        <dbReference type="ARBA" id="ARBA00023136"/>
    </source>
</evidence>
<keyword evidence="3" id="KW-0812">Transmembrane</keyword>
<dbReference type="RefSeq" id="WP_255229345.1">
    <property type="nucleotide sequence ID" value="NZ_JAJEKE010000030.1"/>
</dbReference>
<reference evidence="4 5" key="1">
    <citation type="submission" date="2021-10" db="EMBL/GenBank/DDBJ databases">
        <title>Lutispora strain m25 sp. nov., a thermophilic, non-spore-forming bacterium isolated from a lab-scale methanogenic bioreactor digesting anaerobic sludge.</title>
        <authorList>
            <person name="El Houari A."/>
            <person name="Mcdonald J."/>
        </authorList>
    </citation>
    <scope>NUCLEOTIDE SEQUENCE [LARGE SCALE GENOMIC DNA]</scope>
    <source>
        <strain evidence="5">m25</strain>
    </source>
</reference>
<evidence type="ECO:0000313" key="5">
    <source>
        <dbReference type="Proteomes" id="UP001651880"/>
    </source>
</evidence>
<keyword evidence="5" id="KW-1185">Reference proteome</keyword>
<dbReference type="PANTHER" id="PTHR22550">
    <property type="entry name" value="SPORE GERMINATION PROTEIN"/>
    <property type="match status" value="1"/>
</dbReference>
<keyword evidence="2 3" id="KW-0472">Membrane</keyword>
<feature type="transmembrane region" description="Helical" evidence="3">
    <location>
        <begin position="276"/>
        <end position="295"/>
    </location>
</feature>
<sequence>MNEKDILEIINNITSSGRDIKARKLSVSGTDIYILFIMHITDRDSISKNIIKPILCYKGEDPLNADRIADSIIYSDDIFMDNKKEDILNSVLDGNTVILVAGDDNFLKVNTLKVEKRGVESPELETALRAPRDAFTENLDTNLSLIRYRIKDPSLCIKYFSIGTRTKTDIALIYLKDVANPEYVNKLKKRLSDIQVDGVLESGLVQKLITGDPALFPEMGTLERSDSACSHILDGRVCIVVNGSNLGLVAPMTFMEFLDSGDDHYNNSYFSIFVKFLRVLALAITLTLSSFYVAVVAYHPEVLPSQYILALASSRIAVPVNAFLEAMLMEIVGELLREGSVRLPKQIGPAISIVGTIVIGQAAVAAGLVSPLMVIIVALSSMTSFAVPDFTLMNAIRLLKFMLLIFTGVFGLFGFMMGINIIAVRIASTTSFGVPYTAPAAPFNLRDVMKFFFSNAMFEKERASYLKTKDKKRK</sequence>
<dbReference type="Proteomes" id="UP001651880">
    <property type="component" value="Unassembled WGS sequence"/>
</dbReference>
<evidence type="ECO:0000256" key="1">
    <source>
        <dbReference type="ARBA" id="ARBA00005278"/>
    </source>
</evidence>
<evidence type="ECO:0000313" key="4">
    <source>
        <dbReference type="EMBL" id="MCQ1531779.1"/>
    </source>
</evidence>
<evidence type="ECO:0000256" key="3">
    <source>
        <dbReference type="SAM" id="Phobius"/>
    </source>
</evidence>
<dbReference type="EMBL" id="JAJEKE010000030">
    <property type="protein sequence ID" value="MCQ1531779.1"/>
    <property type="molecule type" value="Genomic_DNA"/>
</dbReference>
<dbReference type="PANTHER" id="PTHR22550:SF5">
    <property type="entry name" value="LEUCINE ZIPPER PROTEIN 4"/>
    <property type="match status" value="1"/>
</dbReference>